<accession>A0A0H5SIX3</accession>
<protein>
    <recommendedName>
        <fullName evidence="3">Ribosomal-protein-alanine N-acetyltransferase</fullName>
    </recommendedName>
</protein>
<dbReference type="EMBL" id="CVTD020000025">
    <property type="protein sequence ID" value="CRZ35449.1"/>
    <property type="molecule type" value="Genomic_DNA"/>
</dbReference>
<proteinExistence type="predicted"/>
<organism evidence="1 2">
    <name type="scientific">Herbinix hemicellulosilytica</name>
    <dbReference type="NCBI Taxonomy" id="1564487"/>
    <lineage>
        <taxon>Bacteria</taxon>
        <taxon>Bacillati</taxon>
        <taxon>Bacillota</taxon>
        <taxon>Clostridia</taxon>
        <taxon>Lachnospirales</taxon>
        <taxon>Lachnospiraceae</taxon>
        <taxon>Herbinix</taxon>
    </lineage>
</organism>
<dbReference type="Proteomes" id="UP000236497">
    <property type="component" value="Unassembled WGS sequence"/>
</dbReference>
<evidence type="ECO:0008006" key="3">
    <source>
        <dbReference type="Google" id="ProtNLM"/>
    </source>
</evidence>
<reference evidence="1 2" key="1">
    <citation type="submission" date="2015-06" db="EMBL/GenBank/DDBJ databases">
        <authorList>
            <person name="Wibberg Daniel"/>
        </authorList>
    </citation>
    <scope>NUCLEOTIDE SEQUENCE [LARGE SCALE GENOMIC DNA]</scope>
    <source>
        <strain evidence="1 2">T3/55T</strain>
    </source>
</reference>
<gene>
    <name evidence="1" type="ORF">HHT355_2260</name>
</gene>
<sequence>MVKRAASNKNDDMQIYCNACGKKLKVENGILKEDAFEAVKEWGYFSEWDTQIHRFNLCEMCYKKITGEFKIPVEVKNKTEIM</sequence>
<name>A0A0H5SIX3_HERHM</name>
<keyword evidence="2" id="KW-1185">Reference proteome</keyword>
<evidence type="ECO:0000313" key="1">
    <source>
        <dbReference type="EMBL" id="CRZ35449.1"/>
    </source>
</evidence>
<dbReference type="AlphaFoldDB" id="A0A0H5SIX3"/>
<evidence type="ECO:0000313" key="2">
    <source>
        <dbReference type="Proteomes" id="UP000236497"/>
    </source>
</evidence>